<gene>
    <name evidence="1" type="ORF">TWF730_010749</name>
</gene>
<protein>
    <submittedName>
        <fullName evidence="1">Uncharacterized protein</fullName>
    </submittedName>
</protein>
<reference evidence="1 2" key="1">
    <citation type="submission" date="2019-10" db="EMBL/GenBank/DDBJ databases">
        <authorList>
            <person name="Palmer J.M."/>
        </authorList>
    </citation>
    <scope>NUCLEOTIDE SEQUENCE [LARGE SCALE GENOMIC DNA]</scope>
    <source>
        <strain evidence="1 2">TWF730</strain>
    </source>
</reference>
<evidence type="ECO:0000313" key="2">
    <source>
        <dbReference type="Proteomes" id="UP001373714"/>
    </source>
</evidence>
<name>A0AAV9UPL2_9PEZI</name>
<organism evidence="1 2">
    <name type="scientific">Orbilia blumenaviensis</name>
    <dbReference type="NCBI Taxonomy" id="1796055"/>
    <lineage>
        <taxon>Eukaryota</taxon>
        <taxon>Fungi</taxon>
        <taxon>Dikarya</taxon>
        <taxon>Ascomycota</taxon>
        <taxon>Pezizomycotina</taxon>
        <taxon>Orbiliomycetes</taxon>
        <taxon>Orbiliales</taxon>
        <taxon>Orbiliaceae</taxon>
        <taxon>Orbilia</taxon>
    </lineage>
</organism>
<keyword evidence="2" id="KW-1185">Reference proteome</keyword>
<dbReference type="Proteomes" id="UP001373714">
    <property type="component" value="Unassembled WGS sequence"/>
</dbReference>
<dbReference type="AlphaFoldDB" id="A0AAV9UPL2"/>
<dbReference type="EMBL" id="JAVHNS010000008">
    <property type="protein sequence ID" value="KAK6346426.1"/>
    <property type="molecule type" value="Genomic_DNA"/>
</dbReference>
<comment type="caution">
    <text evidence="1">The sequence shown here is derived from an EMBL/GenBank/DDBJ whole genome shotgun (WGS) entry which is preliminary data.</text>
</comment>
<accession>A0AAV9UPL2</accession>
<sequence length="93" mass="10494">MSPTLKSGLPGRTLFPSSLGLKYFVSGQTVIFMDANTTIAELPNYDPILDHIRGWAWSVWVVVWRFLLVRVLQTRYPMAEILQAPSNIGTELT</sequence>
<proteinExistence type="predicted"/>
<evidence type="ECO:0000313" key="1">
    <source>
        <dbReference type="EMBL" id="KAK6346426.1"/>
    </source>
</evidence>